<dbReference type="RefSeq" id="XP_001027648.2">
    <property type="nucleotide sequence ID" value="XM_001027648.2"/>
</dbReference>
<dbReference type="KEGG" id="tet:TTHERM_00569440"/>
<evidence type="ECO:0000256" key="4">
    <source>
        <dbReference type="SAM" id="MobiDB-lite"/>
    </source>
</evidence>
<evidence type="ECO:0000256" key="1">
    <source>
        <dbReference type="ARBA" id="ARBA00022553"/>
    </source>
</evidence>
<keyword evidence="7" id="KW-0418">Kinase</keyword>
<dbReference type="STRING" id="312017.Q24I32"/>
<feature type="region of interest" description="Disordered" evidence="4">
    <location>
        <begin position="922"/>
        <end position="942"/>
    </location>
</feature>
<dbReference type="GeneID" id="7823934"/>
<dbReference type="Pfam" id="PF02518">
    <property type="entry name" value="HATPase_c"/>
    <property type="match status" value="1"/>
</dbReference>
<feature type="region of interest" description="Disordered" evidence="4">
    <location>
        <begin position="1235"/>
        <end position="1255"/>
    </location>
</feature>
<dbReference type="PANTHER" id="PTHR43719:SF28">
    <property type="entry name" value="PEROXIDE STRESS-ACTIVATED HISTIDINE KINASE MAK1-RELATED"/>
    <property type="match status" value="1"/>
</dbReference>
<dbReference type="InterPro" id="IPR050956">
    <property type="entry name" value="2C_system_His_kinase"/>
</dbReference>
<dbReference type="GO" id="GO:0000155">
    <property type="term" value="F:phosphorelay sensor kinase activity"/>
    <property type="evidence" value="ECO:0007669"/>
    <property type="project" value="InterPro"/>
</dbReference>
<keyword evidence="1 2" id="KW-0597">Phosphoprotein</keyword>
<dbReference type="eggNOG" id="KOG0519">
    <property type="taxonomic scope" value="Eukaryota"/>
</dbReference>
<dbReference type="SUPFAM" id="SSF47384">
    <property type="entry name" value="Homodimeric domain of signal transducing histidine kinase"/>
    <property type="match status" value="1"/>
</dbReference>
<feature type="region of interest" description="Disordered" evidence="4">
    <location>
        <begin position="1440"/>
        <end position="1459"/>
    </location>
</feature>
<dbReference type="Gene3D" id="3.30.565.10">
    <property type="entry name" value="Histidine kinase-like ATPase, C-terminal domain"/>
    <property type="match status" value="1"/>
</dbReference>
<evidence type="ECO:0000256" key="2">
    <source>
        <dbReference type="PROSITE-ProRule" id="PRU00169"/>
    </source>
</evidence>
<keyword evidence="7" id="KW-0808">Transferase</keyword>
<dbReference type="EMBL" id="GG662498">
    <property type="protein sequence ID" value="EAS07406.2"/>
    <property type="molecule type" value="Genomic_DNA"/>
</dbReference>
<feature type="compositionally biased region" description="Polar residues" evidence="4">
    <location>
        <begin position="928"/>
        <end position="942"/>
    </location>
</feature>
<reference evidence="8" key="1">
    <citation type="journal article" date="2006" name="PLoS Biol.">
        <title>Macronuclear genome sequence of the ciliate Tetrahymena thermophila, a model eukaryote.</title>
        <authorList>
            <person name="Eisen J.A."/>
            <person name="Coyne R.S."/>
            <person name="Wu M."/>
            <person name="Wu D."/>
            <person name="Thiagarajan M."/>
            <person name="Wortman J.R."/>
            <person name="Badger J.H."/>
            <person name="Ren Q."/>
            <person name="Amedeo P."/>
            <person name="Jones K.M."/>
            <person name="Tallon L.J."/>
            <person name="Delcher A.L."/>
            <person name="Salzberg S.L."/>
            <person name="Silva J.C."/>
            <person name="Haas B.J."/>
            <person name="Majoros W.H."/>
            <person name="Farzad M."/>
            <person name="Carlton J.M."/>
            <person name="Smith R.K. Jr."/>
            <person name="Garg J."/>
            <person name="Pearlman R.E."/>
            <person name="Karrer K.M."/>
            <person name="Sun L."/>
            <person name="Manning G."/>
            <person name="Elde N.C."/>
            <person name="Turkewitz A.P."/>
            <person name="Asai D.J."/>
            <person name="Wilkes D.E."/>
            <person name="Wang Y."/>
            <person name="Cai H."/>
            <person name="Collins K."/>
            <person name="Stewart B.A."/>
            <person name="Lee S.R."/>
            <person name="Wilamowska K."/>
            <person name="Weinberg Z."/>
            <person name="Ruzzo W.L."/>
            <person name="Wloga D."/>
            <person name="Gaertig J."/>
            <person name="Frankel J."/>
            <person name="Tsao C.-C."/>
            <person name="Gorovsky M.A."/>
            <person name="Keeling P.J."/>
            <person name="Waller R.F."/>
            <person name="Patron N.J."/>
            <person name="Cherry J.M."/>
            <person name="Stover N.A."/>
            <person name="Krieger C.J."/>
            <person name="del Toro C."/>
            <person name="Ryder H.F."/>
            <person name="Williamson S.C."/>
            <person name="Barbeau R.A."/>
            <person name="Hamilton E.P."/>
            <person name="Orias E."/>
        </authorList>
    </citation>
    <scope>NUCLEOTIDE SEQUENCE [LARGE SCALE GENOMIC DNA]</scope>
    <source>
        <strain evidence="8">SB210</strain>
    </source>
</reference>
<evidence type="ECO:0000259" key="6">
    <source>
        <dbReference type="PROSITE" id="PS50110"/>
    </source>
</evidence>
<feature type="domain" description="Response regulatory" evidence="6">
    <location>
        <begin position="1725"/>
        <end position="1852"/>
    </location>
</feature>
<dbReference type="InterPro" id="IPR005467">
    <property type="entry name" value="His_kinase_dom"/>
</dbReference>
<dbReference type="InterPro" id="IPR036097">
    <property type="entry name" value="HisK_dim/P_sf"/>
</dbReference>
<dbReference type="PROSITE" id="PS50110">
    <property type="entry name" value="RESPONSE_REGULATORY"/>
    <property type="match status" value="1"/>
</dbReference>
<dbReference type="SMART" id="SM00387">
    <property type="entry name" value="HATPase_c"/>
    <property type="match status" value="1"/>
</dbReference>
<sequence>MDENKALYHENHHKGQHEISSNLLIQQILKIKKGISCTKCGRPYKVFIENISQIEQEIVYMLEENDSLKFILNQFPQGFCKIDKKSKKVSICNYQMLNRTNIIDKESLYKILNDLRIQIANIISQTETANTNQNNPLQQSQTKINQKINSRNNNEKLNEYISQHKALSTNTFQKKNNLFPFLQFNLNNNLLQNNQLITNNKQNQSQASQLEQQIHITNNQYDDDNASVNQNNIQNNINAFHLTQYSQLEDVNTKRISDVSKKSGKYTQVKLSANQSNMFHINNQGNLTQNAQTSSNQENIVKISGFQDDNNLHLQQQQQQQQQQQSFQQDNQYQIHLMKQNFIQNNDKQFPSSDVCSFNFSNFEASPMQNNRYSHPLERDLTQNIIQLQKINVRQSDFNSSQKTKQLNTSQNDQAIIERTEDGLLQTSYPIQIIGKQISQTNNSNNPNFNEFDSSNFNLLEQKVTLNKNPTQENQYKAQIQAPDFTPQSSQQTQQIFQNNKSNNREFFNKESSDFSKLDRFQTKYNSMQVNAKPNQFNLNQINAKRMSIRQEVNRKRVLTDNVLTQIRRDSQFMNYYRNEKKDINTTNSYNLNFNQNNYNSNSLAGQLNNLIDQDIQNLNILTLDEVMNVPILQYNMSYSLKLSESFGDFTSVKLIKQSDQSFYLIFDDFEDKLVIEQELLKELESFQTKVLKSISHEFGTPLNCAINMLKMCSLKVEKELNSNYILPALSSIRILKFSCSDFIDYAKIQFNCFKLDIRKTDLRHLLKKVVEYFQPLMESQKQGKERIQLIFLEDSQVPEYIMSDPSRIMQVIFNLLTNALKFTQKGFIKIKATCISEDEIEISVQDSGIGIQVEQQDNLFERKTIKNKKQETSGLGLIISNALAQRLSYQGQGLNLQSKVGEGSLFSFNININCQSEKNKKQDLNRRYTTQKNQSNSEQNSISDFTQSIFPYQLNHASNTQIQNIQLFNQQSLMTPPPKIIISNSSNKLNKSLEIVDKIVELNKSQEQLSKNFSMIQNNQYEIQQRSPISQKIDFSSSEISDEGLNINEFVKDQKQIVLPPSFNLSPNKKAQQQEDSEDDGIVLFKDEEKINQNESQNKKSFEGFNNASVVDDLLQSKQNPKNFYFSAKFIQNIDKGLKYDCNRKMSIDLCDEMKKIYDKYDNQEVRVTSKKHSFEKNFHSLHHLNSQYSNIQLASNTSINCNKQGTNTLSKQIIETQEPNSDTLEIIHYELTQKDKQGSPKNQSNFNTQTNDDQYLTQDSIITQVVSNQQSKDSKEGDKFSEGQMDQIIVINDQKICGGILQYNKKVSSPVQKKKQLTFSAKNQINNYGNLYDLALENSNAGTSKEKIQNFEINNQGNYNKINSLKYIQHSQKQIISPIKIINQKISTNDLNSIKLINQYDASCLQNHQNNYLIQQQKPIFIEDSKSSEALMNPHQRFITGSGEDNQNRSHQLTNQSQQIQELDGSIFIGDSDQKYITPQLAPSVSPNTQEYDFLQLNNQDLNNSSFFLREKLKNQNMIQNSEISSQDHEIHKNQELQACFDNPHSFRATSELCIQPFQNKLIQQNQPYSHSYHRGSELLSSQKIIPTHFAKFKKPSYIQKPINNGQPVKKHYSERLIPINDFQYQLQNKFMKSKQNILSVQSNQVNQESLELSTPLRMKCYTLQEQFSNPYQNSQQDEIQGQIHQQIKRKVARKRTKSEFAVQNNIQEIKVALKNKLCNCPDILIVDDTQMNRHTLRLMIQSKLPFIIDEATNGQEAVDKVEQLINTQNHCLTYKMIFMDIDMPKMNGYEATYKINELFKKNDIFCPIIAHTAFDRSEVQEEMNQCNMIDYAGKPISTAIIEQLFARYIDVASITGEN</sequence>
<gene>
    <name evidence="7" type="ORF">TTHERM_00569440</name>
</gene>
<dbReference type="Proteomes" id="UP000009168">
    <property type="component" value="Unassembled WGS sequence"/>
</dbReference>
<feature type="compositionally biased region" description="Polar residues" evidence="4">
    <location>
        <begin position="1241"/>
        <end position="1255"/>
    </location>
</feature>
<feature type="coiled-coil region" evidence="3">
    <location>
        <begin position="193"/>
        <end position="220"/>
    </location>
</feature>
<feature type="domain" description="Histidine kinase" evidence="5">
    <location>
        <begin position="694"/>
        <end position="915"/>
    </location>
</feature>
<dbReference type="PROSITE" id="PS50109">
    <property type="entry name" value="HIS_KIN"/>
    <property type="match status" value="1"/>
</dbReference>
<accession>Q24I32</accession>
<dbReference type="InterPro" id="IPR036890">
    <property type="entry name" value="HATPase_C_sf"/>
</dbReference>
<evidence type="ECO:0000313" key="7">
    <source>
        <dbReference type="EMBL" id="EAS07406.2"/>
    </source>
</evidence>
<dbReference type="CDD" id="cd17546">
    <property type="entry name" value="REC_hyHK_CKI1_RcsC-like"/>
    <property type="match status" value="1"/>
</dbReference>
<proteinExistence type="predicted"/>
<name>Q24I32_TETTS</name>
<dbReference type="SUPFAM" id="SSF52172">
    <property type="entry name" value="CheY-like"/>
    <property type="match status" value="1"/>
</dbReference>
<feature type="compositionally biased region" description="Polar residues" evidence="4">
    <location>
        <begin position="1445"/>
        <end position="1459"/>
    </location>
</feature>
<keyword evidence="8" id="KW-1185">Reference proteome</keyword>
<dbReference type="InterPro" id="IPR011006">
    <property type="entry name" value="CheY-like_superfamily"/>
</dbReference>
<dbReference type="Pfam" id="PF00072">
    <property type="entry name" value="Response_reg"/>
    <property type="match status" value="1"/>
</dbReference>
<dbReference type="SUPFAM" id="SSF55874">
    <property type="entry name" value="ATPase domain of HSP90 chaperone/DNA topoisomerase II/histidine kinase"/>
    <property type="match status" value="1"/>
</dbReference>
<dbReference type="InParanoid" id="Q24I32"/>
<dbReference type="PANTHER" id="PTHR43719">
    <property type="entry name" value="TWO-COMPONENT HISTIDINE KINASE"/>
    <property type="match status" value="1"/>
</dbReference>
<protein>
    <submittedName>
        <fullName evidence="7">ATPase, histidine kinase-, DNA gyrase B</fullName>
    </submittedName>
</protein>
<organism evidence="7 8">
    <name type="scientific">Tetrahymena thermophila (strain SB210)</name>
    <dbReference type="NCBI Taxonomy" id="312017"/>
    <lineage>
        <taxon>Eukaryota</taxon>
        <taxon>Sar</taxon>
        <taxon>Alveolata</taxon>
        <taxon>Ciliophora</taxon>
        <taxon>Intramacronucleata</taxon>
        <taxon>Oligohymenophorea</taxon>
        <taxon>Hymenostomatida</taxon>
        <taxon>Tetrahymenina</taxon>
        <taxon>Tetrahymenidae</taxon>
        <taxon>Tetrahymena</taxon>
    </lineage>
</organism>
<feature type="modified residue" description="4-aspartylphosphate" evidence="2">
    <location>
        <position position="1783"/>
    </location>
</feature>
<evidence type="ECO:0000313" key="8">
    <source>
        <dbReference type="Proteomes" id="UP000009168"/>
    </source>
</evidence>
<dbReference type="InterPro" id="IPR003594">
    <property type="entry name" value="HATPase_dom"/>
</dbReference>
<evidence type="ECO:0000256" key="3">
    <source>
        <dbReference type="SAM" id="Coils"/>
    </source>
</evidence>
<dbReference type="SMART" id="SM00448">
    <property type="entry name" value="REC"/>
    <property type="match status" value="1"/>
</dbReference>
<dbReference type="InterPro" id="IPR001789">
    <property type="entry name" value="Sig_transdc_resp-reg_receiver"/>
</dbReference>
<evidence type="ECO:0000259" key="5">
    <source>
        <dbReference type="PROSITE" id="PS50109"/>
    </source>
</evidence>
<keyword evidence="3" id="KW-0175">Coiled coil</keyword>
<dbReference type="HOGENOM" id="CLU_236525_0_0_1"/>
<dbReference type="Gene3D" id="3.40.50.2300">
    <property type="match status" value="1"/>
</dbReference>